<dbReference type="AlphaFoldDB" id="A0A8E4F0U0"/>
<evidence type="ECO:0000256" key="3">
    <source>
        <dbReference type="ARBA" id="ARBA00022630"/>
    </source>
</evidence>
<dbReference type="KEGG" id="ptf:PROFFT_A_05020"/>
<name>A0A8E4F0U0_9ENTR</name>
<evidence type="ECO:0000256" key="9">
    <source>
        <dbReference type="ARBA" id="ARBA00058013"/>
    </source>
</evidence>
<dbReference type="Pfam" id="PF01207">
    <property type="entry name" value="Dus"/>
    <property type="match status" value="1"/>
</dbReference>
<dbReference type="InterPro" id="IPR001269">
    <property type="entry name" value="DUS_fam"/>
</dbReference>
<dbReference type="InterPro" id="IPR035587">
    <property type="entry name" value="DUS-like_FMN-bd"/>
</dbReference>
<comment type="function">
    <text evidence="9 10">Catalyzes the synthesis of 5,6-dihydrouridine (D), a modified base found in the D-loop of most tRNAs, via the reduction of the C5-C6 double bond in target uridines. Specifically modifies U20 and U20a in tRNAs.</text>
</comment>
<feature type="active site" description="Proton donor" evidence="10">
    <location>
        <position position="118"/>
    </location>
</feature>
<keyword evidence="14" id="KW-1185">Reference proteome</keyword>
<dbReference type="HAMAP" id="MF_02041">
    <property type="entry name" value="DusA_subfam"/>
    <property type="match status" value="1"/>
</dbReference>
<dbReference type="InterPro" id="IPR018517">
    <property type="entry name" value="tRNA_hU_synthase_CS"/>
</dbReference>
<reference evidence="13" key="1">
    <citation type="submission" date="2020-10" db="EMBL/GenBank/DDBJ databases">
        <authorList>
            <person name="Szabo G."/>
        </authorList>
    </citation>
    <scope>NUCLEOTIDE SEQUENCE</scope>
    <source>
        <strain evidence="13">PROFFT</strain>
    </source>
</reference>
<keyword evidence="3 10" id="KW-0285">Flavoprotein</keyword>
<proteinExistence type="inferred from homology"/>
<evidence type="ECO:0000313" key="13">
    <source>
        <dbReference type="EMBL" id="CAD6511603.1"/>
    </source>
</evidence>
<dbReference type="PANTHER" id="PTHR42907">
    <property type="entry name" value="FMN-LINKED OXIDOREDUCTASES SUPERFAMILY PROTEIN"/>
    <property type="match status" value="1"/>
</dbReference>
<dbReference type="FunFam" id="3.20.20.70:FF:000083">
    <property type="entry name" value="tRNA-dihydrouridine(20/20a) synthase"/>
    <property type="match status" value="1"/>
</dbReference>
<feature type="binding site" evidence="10">
    <location>
        <begin position="252"/>
        <end position="253"/>
    </location>
    <ligand>
        <name>FMN</name>
        <dbReference type="ChEBI" id="CHEBI:58210"/>
    </ligand>
</feature>
<keyword evidence="8 10" id="KW-0560">Oxidoreductase</keyword>
<evidence type="ECO:0000256" key="6">
    <source>
        <dbReference type="ARBA" id="ARBA00022857"/>
    </source>
</evidence>
<evidence type="ECO:0000256" key="8">
    <source>
        <dbReference type="ARBA" id="ARBA00023002"/>
    </source>
</evidence>
<feature type="domain" description="DUS-like FMN-binding" evidence="12">
    <location>
        <begin position="34"/>
        <end position="343"/>
    </location>
</feature>
<evidence type="ECO:0000256" key="10">
    <source>
        <dbReference type="HAMAP-Rule" id="MF_02041"/>
    </source>
</evidence>
<gene>
    <name evidence="10 13" type="primary">dusA</name>
    <name evidence="13" type="ORF">PROFFT_A_05020</name>
</gene>
<feature type="site" description="Interacts with tRNA" evidence="10">
    <location>
        <position position="205"/>
    </location>
</feature>
<sequence length="352" mass="40712">MNYLSTIYPNKNHYIDQKNFSLHRKQQHFCRFSVAPMFNRTDRHCRYFYRKLSQQTMLYTEMVMINTIIHGKSDSLAYSEEEHPLALQLAGNDPKSLAYCARLAEKRGYDEINLNVGCPSPRVQKGFFGACMMKHAHLVSDLIKAMRDVTFIPITVKTRIGIDYHDSYEFLHNFIEVVSNKGECNSFIVHARKALLYTLSPKENREIPPLDYQRVYRLKRNFPNLNIIINGGIKTIEQAKIHLNHLDGVMIGREVYKNPGILAYVDRDLFNSTDCIPNSMEVVRSLYPYIERELSSGTKLGSITRHILGLFQGIEGAQQWRRYLTQNAYKPGSGIEVVEDALKFIINKNHVL</sequence>
<dbReference type="GO" id="GO:0010181">
    <property type="term" value="F:FMN binding"/>
    <property type="evidence" value="ECO:0007669"/>
    <property type="project" value="UniProtKB-UniRule"/>
</dbReference>
<accession>A0A8E4F0U0</accession>
<evidence type="ECO:0000256" key="7">
    <source>
        <dbReference type="ARBA" id="ARBA00022884"/>
    </source>
</evidence>
<organism evidence="13 14">
    <name type="scientific">Candidatus Profftia tarda</name>
    <dbReference type="NCBI Taxonomy" id="1177216"/>
    <lineage>
        <taxon>Bacteria</taxon>
        <taxon>Pseudomonadati</taxon>
        <taxon>Pseudomonadota</taxon>
        <taxon>Gammaproteobacteria</taxon>
        <taxon>Enterobacterales</taxon>
        <taxon>Enterobacteriaceae</taxon>
        <taxon>Candidatus Profftia</taxon>
    </lineage>
</organism>
<feature type="binding site" evidence="10">
    <location>
        <begin position="230"/>
        <end position="232"/>
    </location>
    <ligand>
        <name>FMN</name>
        <dbReference type="ChEBI" id="CHEBI:58210"/>
    </ligand>
</feature>
<evidence type="ECO:0000256" key="11">
    <source>
        <dbReference type="PIRNR" id="PIRNR006621"/>
    </source>
</evidence>
<feature type="binding site" evidence="10">
    <location>
        <position position="157"/>
    </location>
    <ligand>
        <name>FMN</name>
        <dbReference type="ChEBI" id="CHEBI:58210"/>
    </ligand>
</feature>
<feature type="binding site" evidence="10">
    <location>
        <position position="190"/>
    </location>
    <ligand>
        <name>FMN</name>
        <dbReference type="ChEBI" id="CHEBI:58210"/>
    </ligand>
</feature>
<dbReference type="GO" id="GO:0102264">
    <property type="term" value="F:tRNA-dihydrouridine20 synthase activity"/>
    <property type="evidence" value="ECO:0007669"/>
    <property type="project" value="UniProtKB-EC"/>
</dbReference>
<evidence type="ECO:0000256" key="5">
    <source>
        <dbReference type="ARBA" id="ARBA00022694"/>
    </source>
</evidence>
<feature type="site" description="Interacts with tRNA; defines subfamily-specific binding signature" evidence="10">
    <location>
        <position position="321"/>
    </location>
</feature>
<protein>
    <recommendedName>
        <fullName evidence="10">tRNA-dihydrouridine(20/20a) synthase</fullName>
        <ecNumber evidence="10">1.3.1.91</ecNumber>
    </recommendedName>
    <alternativeName>
        <fullName evidence="10">U20-specific dihydrouridine synthase</fullName>
        <shortName evidence="10">U20-specific Dus</shortName>
    </alternativeName>
    <alternativeName>
        <fullName evidence="10">tRNA-dihydrouridine synthase A</fullName>
    </alternativeName>
</protein>
<evidence type="ECO:0000256" key="1">
    <source>
        <dbReference type="ARBA" id="ARBA00001917"/>
    </source>
</evidence>
<dbReference type="NCBIfam" id="TIGR00742">
    <property type="entry name" value="yjbN"/>
    <property type="match status" value="1"/>
</dbReference>
<keyword evidence="5 10" id="KW-0819">tRNA processing</keyword>
<comment type="caution">
    <text evidence="10">Lacks conserved residue(s) required for the propagation of feature annotation.</text>
</comment>
<feature type="site" description="Interacts with tRNA; defines subfamily-specific binding signature" evidence="10">
    <location>
        <position position="202"/>
    </location>
</feature>
<dbReference type="CDD" id="cd02801">
    <property type="entry name" value="DUS_like_FMN"/>
    <property type="match status" value="1"/>
</dbReference>
<feature type="site" description="Interacts with tRNA" evidence="10">
    <location>
        <position position="115"/>
    </location>
</feature>
<comment type="catalytic activity">
    <reaction evidence="10">
        <text>5,6-dihydrouridine(20a) in tRNA + NADP(+) = uridine(20a) in tRNA + NADPH + H(+)</text>
        <dbReference type="Rhea" id="RHEA:53344"/>
        <dbReference type="Rhea" id="RHEA-COMP:13535"/>
        <dbReference type="Rhea" id="RHEA-COMP:13536"/>
        <dbReference type="ChEBI" id="CHEBI:15378"/>
        <dbReference type="ChEBI" id="CHEBI:57783"/>
        <dbReference type="ChEBI" id="CHEBI:58349"/>
        <dbReference type="ChEBI" id="CHEBI:65315"/>
        <dbReference type="ChEBI" id="CHEBI:74443"/>
    </reaction>
</comment>
<dbReference type="EMBL" id="LR890047">
    <property type="protein sequence ID" value="CAD6511603.1"/>
    <property type="molecule type" value="Genomic_DNA"/>
</dbReference>
<comment type="similarity">
    <text evidence="10">Belongs to the Dus family. DusA subfamily.</text>
</comment>
<dbReference type="GO" id="GO:0050660">
    <property type="term" value="F:flavin adenine dinucleotide binding"/>
    <property type="evidence" value="ECO:0007669"/>
    <property type="project" value="InterPro"/>
</dbReference>
<dbReference type="PANTHER" id="PTHR42907:SF1">
    <property type="entry name" value="FMN-LINKED OXIDOREDUCTASES SUPERFAMILY PROTEIN"/>
    <property type="match status" value="1"/>
</dbReference>
<comment type="catalytic activity">
    <reaction evidence="10">
        <text>5,6-dihydrouridine(20a) in tRNA + NAD(+) = uridine(20a) in tRNA + NADH + H(+)</text>
        <dbReference type="Rhea" id="RHEA:53348"/>
        <dbReference type="Rhea" id="RHEA-COMP:13535"/>
        <dbReference type="Rhea" id="RHEA-COMP:13536"/>
        <dbReference type="ChEBI" id="CHEBI:15378"/>
        <dbReference type="ChEBI" id="CHEBI:57540"/>
        <dbReference type="ChEBI" id="CHEBI:57945"/>
        <dbReference type="ChEBI" id="CHEBI:65315"/>
        <dbReference type="ChEBI" id="CHEBI:74443"/>
    </reaction>
</comment>
<dbReference type="NCBIfam" id="NF008774">
    <property type="entry name" value="PRK11815.1"/>
    <property type="match status" value="1"/>
</dbReference>
<evidence type="ECO:0000313" key="14">
    <source>
        <dbReference type="Proteomes" id="UP000683585"/>
    </source>
</evidence>
<dbReference type="PROSITE" id="PS01136">
    <property type="entry name" value="UPF0034"/>
    <property type="match status" value="1"/>
</dbReference>
<keyword evidence="2 10" id="KW-0820">tRNA-binding</keyword>
<keyword evidence="6 10" id="KW-0521">NADP</keyword>
<dbReference type="GO" id="GO:0000049">
    <property type="term" value="F:tRNA binding"/>
    <property type="evidence" value="ECO:0007669"/>
    <property type="project" value="UniProtKB-UniRule"/>
</dbReference>
<dbReference type="EC" id="1.3.1.91" evidence="10"/>
<comment type="similarity">
    <text evidence="11">Belongs to the dus family.</text>
</comment>
<comment type="cofactor">
    <cofactor evidence="1 10 11">
        <name>FMN</name>
        <dbReference type="ChEBI" id="CHEBI:58210"/>
    </cofactor>
</comment>
<dbReference type="InterPro" id="IPR004653">
    <property type="entry name" value="DusA"/>
</dbReference>
<evidence type="ECO:0000256" key="2">
    <source>
        <dbReference type="ARBA" id="ARBA00022555"/>
    </source>
</evidence>
<comment type="catalytic activity">
    <reaction evidence="10">
        <text>5,6-dihydrouridine(20) in tRNA + NAD(+) = uridine(20) in tRNA + NADH + H(+)</text>
        <dbReference type="Rhea" id="RHEA:53340"/>
        <dbReference type="Rhea" id="RHEA-COMP:13533"/>
        <dbReference type="Rhea" id="RHEA-COMP:13534"/>
        <dbReference type="ChEBI" id="CHEBI:15378"/>
        <dbReference type="ChEBI" id="CHEBI:57540"/>
        <dbReference type="ChEBI" id="CHEBI:57945"/>
        <dbReference type="ChEBI" id="CHEBI:65315"/>
        <dbReference type="ChEBI" id="CHEBI:74443"/>
        <dbReference type="EC" id="1.3.1.91"/>
    </reaction>
</comment>
<keyword evidence="4 10" id="KW-0288">FMN</keyword>
<evidence type="ECO:0000259" key="12">
    <source>
        <dbReference type="Pfam" id="PF01207"/>
    </source>
</evidence>
<comment type="catalytic activity">
    <reaction evidence="10">
        <text>5,6-dihydrouridine(20) in tRNA + NADP(+) = uridine(20) in tRNA + NADPH + H(+)</text>
        <dbReference type="Rhea" id="RHEA:53336"/>
        <dbReference type="Rhea" id="RHEA-COMP:13533"/>
        <dbReference type="Rhea" id="RHEA-COMP:13534"/>
        <dbReference type="ChEBI" id="CHEBI:15378"/>
        <dbReference type="ChEBI" id="CHEBI:57783"/>
        <dbReference type="ChEBI" id="CHEBI:58349"/>
        <dbReference type="ChEBI" id="CHEBI:65315"/>
        <dbReference type="ChEBI" id="CHEBI:74443"/>
        <dbReference type="EC" id="1.3.1.91"/>
    </reaction>
</comment>
<dbReference type="Proteomes" id="UP000683585">
    <property type="component" value="Chromosome"/>
</dbReference>
<evidence type="ECO:0000256" key="4">
    <source>
        <dbReference type="ARBA" id="ARBA00022643"/>
    </source>
</evidence>
<dbReference type="PIRSF" id="PIRSF006621">
    <property type="entry name" value="Dus"/>
    <property type="match status" value="1"/>
</dbReference>
<keyword evidence="7 10" id="KW-0694">RNA-binding</keyword>
<feature type="binding site" evidence="10">
    <location>
        <position position="88"/>
    </location>
    <ligand>
        <name>FMN</name>
        <dbReference type="ChEBI" id="CHEBI:58210"/>
    </ligand>
</feature>